<accession>Q14561</accession>
<feature type="non-terminal residue" evidence="2">
    <location>
        <position position="39"/>
    </location>
</feature>
<name>Q14561_HUMAN</name>
<dbReference type="AlphaFoldDB" id="Q14561"/>
<dbReference type="EMBL" id="X74862">
    <property type="protein sequence ID" value="CAA52855.1"/>
    <property type="molecule type" value="mRNA"/>
</dbReference>
<evidence type="ECO:0000313" key="2">
    <source>
        <dbReference type="EMBL" id="CAA52855.1"/>
    </source>
</evidence>
<sequence length="39" mass="4317">TTSQLLALEASCSRNSTSPLQRVRTSPALRTSRRLRSKS</sequence>
<organism evidence="2">
    <name type="scientific">Homo sapiens</name>
    <name type="common">Human</name>
    <dbReference type="NCBI Taxonomy" id="9606"/>
    <lineage>
        <taxon>Eukaryota</taxon>
        <taxon>Metazoa</taxon>
        <taxon>Chordata</taxon>
        <taxon>Craniata</taxon>
        <taxon>Vertebrata</taxon>
        <taxon>Euteleostomi</taxon>
        <taxon>Mammalia</taxon>
        <taxon>Eutheria</taxon>
        <taxon>Euarchontoglires</taxon>
        <taxon>Primates</taxon>
        <taxon>Haplorrhini</taxon>
        <taxon>Catarrhini</taxon>
        <taxon>Hominidae</taxon>
        <taxon>Homo</taxon>
    </lineage>
</organism>
<dbReference type="PIR" id="I37556">
    <property type="entry name" value="I37556"/>
</dbReference>
<dbReference type="GO" id="GO:0003677">
    <property type="term" value="F:DNA binding"/>
    <property type="evidence" value="ECO:0000303"/>
    <property type="project" value="UniProtKB"/>
</dbReference>
<proteinExistence type="evidence at transcript level"/>
<feature type="region of interest" description="Disordered" evidence="1">
    <location>
        <begin position="13"/>
        <end position="39"/>
    </location>
</feature>
<evidence type="ECO:0000256" key="1">
    <source>
        <dbReference type="SAM" id="MobiDB-lite"/>
    </source>
</evidence>
<protein>
    <submittedName>
        <fullName evidence="2">HPX-5 protein</fullName>
    </submittedName>
</protein>
<reference evidence="2" key="1">
    <citation type="journal article" date="1994" name="Gene">
        <title>Identification of homeobox genes expressed in human haemopoietic progenitor cells.</title>
        <authorList>
            <person name="Moretti P."/>
            <person name="Simmons P."/>
            <person name="Thomas P."/>
            <person name="Haylock D."/>
            <person name="Rathjen P."/>
            <person name="Vadas M."/>
            <person name="D'Andrea R."/>
        </authorList>
    </citation>
    <scope>NUCLEOTIDE SEQUENCE</scope>
    <source>
        <tissue evidence="2">Bone marrow</tissue>
    </source>
</reference>
<gene>
    <name evidence="2" type="primary">HPX-5</name>
</gene>
<feature type="compositionally biased region" description="Polar residues" evidence="1">
    <location>
        <begin position="13"/>
        <end position="24"/>
    </location>
</feature>
<dbReference type="GO" id="GO:0005634">
    <property type="term" value="C:nucleus"/>
    <property type="evidence" value="ECO:0000303"/>
    <property type="project" value="UniProtKB"/>
</dbReference>
<feature type="non-terminal residue" evidence="2">
    <location>
        <position position="1"/>
    </location>
</feature>